<evidence type="ECO:0000313" key="2">
    <source>
        <dbReference type="Proteomes" id="UP000591131"/>
    </source>
</evidence>
<keyword evidence="2" id="KW-1185">Reference proteome</keyword>
<comment type="caution">
    <text evidence="1">The sequence shown here is derived from an EMBL/GenBank/DDBJ whole genome shotgun (WGS) entry which is preliminary data.</text>
</comment>
<protein>
    <submittedName>
        <fullName evidence="1">Uncharacterized protein</fullName>
    </submittedName>
</protein>
<name>A0A7J6M5U0_PERCH</name>
<accession>A0A7J6M5U0</accession>
<dbReference type="Proteomes" id="UP000591131">
    <property type="component" value="Unassembled WGS sequence"/>
</dbReference>
<evidence type="ECO:0000313" key="1">
    <source>
        <dbReference type="EMBL" id="KAF4666912.1"/>
    </source>
</evidence>
<dbReference type="OrthoDB" id="440676at2759"/>
<organism evidence="1 2">
    <name type="scientific">Perkinsus chesapeaki</name>
    <name type="common">Clam parasite</name>
    <name type="synonym">Perkinsus andrewsi</name>
    <dbReference type="NCBI Taxonomy" id="330153"/>
    <lineage>
        <taxon>Eukaryota</taxon>
        <taxon>Sar</taxon>
        <taxon>Alveolata</taxon>
        <taxon>Perkinsozoa</taxon>
        <taxon>Perkinsea</taxon>
        <taxon>Perkinsida</taxon>
        <taxon>Perkinsidae</taxon>
        <taxon>Perkinsus</taxon>
    </lineage>
</organism>
<sequence>MPNIAAMHFHDAPWPTVEHPTYTPTTSLSVGEGRIRIDPTETGYLAQEALAKLRTAAILIKQAGMQAIAMNQQVATAIKQGQLAAHAARDQVAEHVGVVGGLGPGYAALKRLTSSPSPEYLRHFLQAHHTLPFDWTHPPLSSLHTGPSGVVHIKSPYGGENREMGWKGHARIHGLR</sequence>
<dbReference type="EMBL" id="JAAPAO010000223">
    <property type="protein sequence ID" value="KAF4666912.1"/>
    <property type="molecule type" value="Genomic_DNA"/>
</dbReference>
<reference evidence="1 2" key="1">
    <citation type="submission" date="2020-04" db="EMBL/GenBank/DDBJ databases">
        <title>Perkinsus chesapeaki whole genome sequence.</title>
        <authorList>
            <person name="Bogema D.R."/>
        </authorList>
    </citation>
    <scope>NUCLEOTIDE SEQUENCE [LARGE SCALE GENOMIC DNA]</scope>
    <source>
        <strain evidence="1">ATCC PRA-425</strain>
    </source>
</reference>
<gene>
    <name evidence="1" type="ORF">FOL47_003846</name>
</gene>
<dbReference type="AlphaFoldDB" id="A0A7J6M5U0"/>
<proteinExistence type="predicted"/>